<dbReference type="SMART" id="SM00220">
    <property type="entry name" value="S_TKc"/>
    <property type="match status" value="2"/>
</dbReference>
<comment type="catalytic activity">
    <reaction evidence="12">
        <text>L-seryl-[protein] + ATP = O-phospho-L-seryl-[protein] + ADP + H(+)</text>
        <dbReference type="Rhea" id="RHEA:17989"/>
        <dbReference type="Rhea" id="RHEA-COMP:9863"/>
        <dbReference type="Rhea" id="RHEA-COMP:11604"/>
        <dbReference type="ChEBI" id="CHEBI:15378"/>
        <dbReference type="ChEBI" id="CHEBI:29999"/>
        <dbReference type="ChEBI" id="CHEBI:30616"/>
        <dbReference type="ChEBI" id="CHEBI:83421"/>
        <dbReference type="ChEBI" id="CHEBI:456216"/>
        <dbReference type="EC" id="2.7.11.1"/>
    </reaction>
</comment>
<feature type="active site" description="Proton acceptor" evidence="13">
    <location>
        <position position="95"/>
    </location>
</feature>
<feature type="domain" description="Protein kinase" evidence="16">
    <location>
        <begin position="324"/>
        <end position="581"/>
    </location>
</feature>
<feature type="binding site" evidence="14">
    <location>
        <position position="2"/>
    </location>
    <ligand>
        <name>ATP</name>
        <dbReference type="ChEBI" id="CHEBI:30616"/>
    </ligand>
</feature>
<keyword evidence="8 14" id="KW-0547">Nucleotide-binding</keyword>
<dbReference type="SMART" id="SM00133">
    <property type="entry name" value="S_TK_X"/>
    <property type="match status" value="1"/>
</dbReference>
<dbReference type="AlphaFoldDB" id="A0A6I9HMW5"/>
<dbReference type="GO" id="GO:0000287">
    <property type="term" value="F:magnesium ion binding"/>
    <property type="evidence" value="ECO:0007669"/>
    <property type="project" value="InterPro"/>
</dbReference>
<evidence type="ECO:0000313" key="18">
    <source>
        <dbReference type="Proteomes" id="UP000504602"/>
    </source>
</evidence>
<comment type="catalytic activity">
    <reaction evidence="11">
        <text>L-threonyl-[protein] + ATP = O-phospho-L-threonyl-[protein] + ADP + H(+)</text>
        <dbReference type="Rhea" id="RHEA:46608"/>
        <dbReference type="Rhea" id="RHEA-COMP:11060"/>
        <dbReference type="Rhea" id="RHEA-COMP:11605"/>
        <dbReference type="ChEBI" id="CHEBI:15378"/>
        <dbReference type="ChEBI" id="CHEBI:30013"/>
        <dbReference type="ChEBI" id="CHEBI:30616"/>
        <dbReference type="ChEBI" id="CHEBI:61977"/>
        <dbReference type="ChEBI" id="CHEBI:456216"/>
        <dbReference type="EC" id="2.7.11.1"/>
    </reaction>
</comment>
<dbReference type="InterPro" id="IPR041905">
    <property type="entry name" value="RPS6KA3_C"/>
</dbReference>
<keyword evidence="10 14" id="KW-0067">ATP-binding</keyword>
<dbReference type="Gene3D" id="1.10.510.10">
    <property type="entry name" value="Transferase(Phosphotransferase) domain 1"/>
    <property type="match status" value="2"/>
</dbReference>
<evidence type="ECO:0000256" key="14">
    <source>
        <dbReference type="PIRSR" id="PIRSR000606-51"/>
    </source>
</evidence>
<dbReference type="PROSITE" id="PS51285">
    <property type="entry name" value="AGC_KINASE_CTER"/>
    <property type="match status" value="1"/>
</dbReference>
<feature type="active site" description="Proton acceptor" evidence="13">
    <location>
        <position position="441"/>
    </location>
</feature>
<comment type="similarity">
    <text evidence="2">Belongs to the protein kinase superfamily. AGC Ser/Thr protein kinase family. S6 kinase subfamily.</text>
</comment>
<evidence type="ECO:0000259" key="16">
    <source>
        <dbReference type="PROSITE" id="PS50011"/>
    </source>
</evidence>
<evidence type="ECO:0000256" key="2">
    <source>
        <dbReference type="ARBA" id="ARBA00009804"/>
    </source>
</evidence>
<dbReference type="GO" id="GO:0004674">
    <property type="term" value="F:protein serine/threonine kinase activity"/>
    <property type="evidence" value="ECO:0007669"/>
    <property type="project" value="UniProtKB-KW"/>
</dbReference>
<dbReference type="CDD" id="cd14176">
    <property type="entry name" value="STKc_RSK2_C"/>
    <property type="match status" value="1"/>
</dbReference>
<dbReference type="GO" id="GO:0005524">
    <property type="term" value="F:ATP binding"/>
    <property type="evidence" value="ECO:0007669"/>
    <property type="project" value="UniProtKB-UniRule"/>
</dbReference>
<dbReference type="KEGG" id="gfr:102034354"/>
<dbReference type="Pfam" id="PF00069">
    <property type="entry name" value="Pkinase"/>
    <property type="match status" value="2"/>
</dbReference>
<dbReference type="InterPro" id="IPR000961">
    <property type="entry name" value="AGC-kinase_C"/>
</dbReference>
<dbReference type="InterPro" id="IPR011009">
    <property type="entry name" value="Kinase-like_dom_sf"/>
</dbReference>
<evidence type="ECO:0000256" key="13">
    <source>
        <dbReference type="PIRSR" id="PIRSR000606-50"/>
    </source>
</evidence>
<dbReference type="CDD" id="cd05582">
    <property type="entry name" value="STKc_RSK_N"/>
    <property type="match status" value="1"/>
</dbReference>
<name>A0A6I9HMW5_GEOFO</name>
<evidence type="ECO:0000256" key="1">
    <source>
        <dbReference type="ARBA" id="ARBA00001946"/>
    </source>
</evidence>
<evidence type="ECO:0000256" key="5">
    <source>
        <dbReference type="ARBA" id="ARBA00022553"/>
    </source>
</evidence>
<dbReference type="FunFam" id="1.10.510.10:FF:000041">
    <property type="entry name" value="Ribosomal protein S6 kinase"/>
    <property type="match status" value="1"/>
</dbReference>
<feature type="domain" description="AGC-kinase C-terminal" evidence="17">
    <location>
        <begin position="230"/>
        <end position="299"/>
    </location>
</feature>
<dbReference type="PROSITE" id="PS00107">
    <property type="entry name" value="PROTEIN_KINASE_ATP"/>
    <property type="match status" value="1"/>
</dbReference>
<sequence length="642" mass="72812">MKVLKKATLKVRDRVRTKMERDILVEVNHPFIVKLHYAFQTEGKLYLILDFLRGGDLFTRLSKEVMFTEDDVKFYLAELALALDHLHSLGIIYRDLKPENILLDEEGHIKLTDFGLSKESIDHEKKAYSFCGTVEYMAPEVVNRRGHTQSADWWSFGVLMFEMLTGTLPFQGKDRKETMTMILKAKLGMPQFLSLEAQSLLRMLFKRNPANRLGAGPDGVEEIKRHAFFSKIDWNKLYRREIHPPFKPATGRPEDTFYFDPEFTAKTPKDSPGIPPSANAHQLFRGFSFVAIASDDESQAMQTVGVHSIVQQLHRNSIQFTDGYEVKEDIGVGSYSVCKRCIHKASNMEYAVKIIDKSKRDPTEEIEILLRYGQHPNIITLKDVYDDGKYVYVVTELMKGGELLDKILRQKFFSEREASAVLFTITKTVEYLHTQGVVHRDLKPSNILYVDESGNPESIRICDFGFAKQLRAENGLLMTPCYTANFVAPEVLKRQGYDAACDIWSLGVLLYTMLTGYTPFANGPDDTPEEILARIGSGKFSLSGGYWNSVSDTAKDLVSKMLHVDPHQRLTAAQVLSHPWIVHCDQLPQYQLNRQDAPHLVKGAMAATYSALNRNQSPVLEPVGRSTLAQRRGIKKITSTAL</sequence>
<keyword evidence="18" id="KW-1185">Reference proteome</keyword>
<evidence type="ECO:0000256" key="9">
    <source>
        <dbReference type="ARBA" id="ARBA00022777"/>
    </source>
</evidence>
<dbReference type="PIRSF" id="PIRSF000606">
    <property type="entry name" value="Ribsml_S6_kin_2"/>
    <property type="match status" value="1"/>
</dbReference>
<evidence type="ECO:0000256" key="4">
    <source>
        <dbReference type="ARBA" id="ARBA00022527"/>
    </source>
</evidence>
<comment type="cofactor">
    <cofactor evidence="1">
        <name>Mg(2+)</name>
        <dbReference type="ChEBI" id="CHEBI:18420"/>
    </cofactor>
</comment>
<keyword evidence="6" id="KW-0808">Transferase</keyword>
<feature type="domain" description="Protein kinase" evidence="16">
    <location>
        <begin position="1"/>
        <end position="229"/>
    </location>
</feature>
<dbReference type="Pfam" id="PF00433">
    <property type="entry name" value="Pkinase_C"/>
    <property type="match status" value="1"/>
</dbReference>
<organism evidence="18 19">
    <name type="scientific">Geospiza fortis</name>
    <name type="common">Medium ground-finch</name>
    <dbReference type="NCBI Taxonomy" id="48883"/>
    <lineage>
        <taxon>Eukaryota</taxon>
        <taxon>Metazoa</taxon>
        <taxon>Chordata</taxon>
        <taxon>Craniata</taxon>
        <taxon>Vertebrata</taxon>
        <taxon>Euteleostomi</taxon>
        <taxon>Archelosauria</taxon>
        <taxon>Archosauria</taxon>
        <taxon>Dinosauria</taxon>
        <taxon>Saurischia</taxon>
        <taxon>Theropoda</taxon>
        <taxon>Coelurosauria</taxon>
        <taxon>Aves</taxon>
        <taxon>Neognathae</taxon>
        <taxon>Neoaves</taxon>
        <taxon>Telluraves</taxon>
        <taxon>Australaves</taxon>
        <taxon>Passeriformes</taxon>
        <taxon>Thraupidae</taxon>
        <taxon>Geospiza</taxon>
    </lineage>
</organism>
<evidence type="ECO:0000256" key="10">
    <source>
        <dbReference type="ARBA" id="ARBA00022840"/>
    </source>
</evidence>
<dbReference type="PANTHER" id="PTHR24351">
    <property type="entry name" value="RIBOSOMAL PROTEIN S6 KINASE"/>
    <property type="match status" value="1"/>
</dbReference>
<dbReference type="EC" id="2.7.11.1" evidence="3"/>
<evidence type="ECO:0000256" key="12">
    <source>
        <dbReference type="ARBA" id="ARBA00048679"/>
    </source>
</evidence>
<dbReference type="OrthoDB" id="63267at2759"/>
<dbReference type="RefSeq" id="XP_005426202.3">
    <property type="nucleotide sequence ID" value="XM_005426145.3"/>
</dbReference>
<dbReference type="FunFam" id="1.10.510.10:FF:000010">
    <property type="entry name" value="Ribosomal protein S6 kinase"/>
    <property type="match status" value="1"/>
</dbReference>
<dbReference type="FunFam" id="3.30.200.20:FF:000121">
    <property type="entry name" value="Ribosomal protein S6 kinase"/>
    <property type="match status" value="1"/>
</dbReference>
<feature type="binding site" evidence="14">
    <location>
        <begin position="330"/>
        <end position="338"/>
    </location>
    <ligand>
        <name>ATP</name>
        <dbReference type="ChEBI" id="CHEBI:30616"/>
    </ligand>
</feature>
<dbReference type="InterPro" id="IPR017892">
    <property type="entry name" value="Pkinase_C"/>
</dbReference>
<evidence type="ECO:0000256" key="6">
    <source>
        <dbReference type="ARBA" id="ARBA00022679"/>
    </source>
</evidence>
<dbReference type="PROSITE" id="PS00108">
    <property type="entry name" value="PROTEIN_KINASE_ST"/>
    <property type="match status" value="2"/>
</dbReference>
<keyword evidence="4" id="KW-0723">Serine/threonine-protein kinase</keyword>
<dbReference type="Gene3D" id="3.30.200.20">
    <property type="entry name" value="Phosphorylase Kinase, domain 1"/>
    <property type="match status" value="2"/>
</dbReference>
<evidence type="ECO:0000256" key="15">
    <source>
        <dbReference type="PROSITE-ProRule" id="PRU10141"/>
    </source>
</evidence>
<dbReference type="FunCoup" id="A0A6I9HMW5">
    <property type="interactions" value="212"/>
</dbReference>
<protein>
    <recommendedName>
        <fullName evidence="3">non-specific serine/threonine protein kinase</fullName>
        <ecNumber evidence="3">2.7.11.1</ecNumber>
    </recommendedName>
</protein>
<dbReference type="SUPFAM" id="SSF56112">
    <property type="entry name" value="Protein kinase-like (PK-like)"/>
    <property type="match status" value="2"/>
</dbReference>
<dbReference type="GO" id="GO:0035556">
    <property type="term" value="P:intracellular signal transduction"/>
    <property type="evidence" value="ECO:0007669"/>
    <property type="project" value="InterPro"/>
</dbReference>
<evidence type="ECO:0000256" key="8">
    <source>
        <dbReference type="ARBA" id="ARBA00022741"/>
    </source>
</evidence>
<dbReference type="InterPro" id="IPR008271">
    <property type="entry name" value="Ser/Thr_kinase_AS"/>
</dbReference>
<keyword evidence="9 19" id="KW-0418">Kinase</keyword>
<evidence type="ECO:0000259" key="17">
    <source>
        <dbReference type="PROSITE" id="PS51285"/>
    </source>
</evidence>
<dbReference type="CTD" id="6197"/>
<feature type="binding site" evidence="14 15">
    <location>
        <position position="353"/>
    </location>
    <ligand>
        <name>ATP</name>
        <dbReference type="ChEBI" id="CHEBI:30616"/>
    </ligand>
</feature>
<dbReference type="InParanoid" id="A0A6I9HMW5"/>
<dbReference type="InterPro" id="IPR000719">
    <property type="entry name" value="Prot_kinase_dom"/>
</dbReference>
<dbReference type="Proteomes" id="UP000504602">
    <property type="component" value="Unplaced"/>
</dbReference>
<gene>
    <name evidence="19" type="primary">RPS6KA3</name>
</gene>
<accession>A0A6I9HMW5</accession>
<dbReference type="PROSITE" id="PS50011">
    <property type="entry name" value="PROTEIN_KINASE_DOM"/>
    <property type="match status" value="2"/>
</dbReference>
<keyword evidence="7" id="KW-0677">Repeat</keyword>
<evidence type="ECO:0000256" key="3">
    <source>
        <dbReference type="ARBA" id="ARBA00012513"/>
    </source>
</evidence>
<evidence type="ECO:0000256" key="11">
    <source>
        <dbReference type="ARBA" id="ARBA00047899"/>
    </source>
</evidence>
<reference evidence="19" key="1">
    <citation type="submission" date="2025-08" db="UniProtKB">
        <authorList>
            <consortium name="RefSeq"/>
        </authorList>
    </citation>
    <scope>IDENTIFICATION</scope>
</reference>
<evidence type="ECO:0000313" key="19">
    <source>
        <dbReference type="RefSeq" id="XP_005426202.3"/>
    </source>
</evidence>
<dbReference type="InterPro" id="IPR017441">
    <property type="entry name" value="Protein_kinase_ATP_BS"/>
</dbReference>
<dbReference type="GeneID" id="102034354"/>
<dbReference type="InterPro" id="IPR016239">
    <property type="entry name" value="Ribosomal_S6_kinase_II"/>
</dbReference>
<proteinExistence type="inferred from homology"/>
<keyword evidence="5" id="KW-0597">Phosphoprotein</keyword>
<dbReference type="InterPro" id="IPR041906">
    <property type="entry name" value="RSK_N"/>
</dbReference>
<evidence type="ECO:0000256" key="7">
    <source>
        <dbReference type="ARBA" id="ARBA00022737"/>
    </source>
</evidence>